<evidence type="ECO:0000259" key="2">
    <source>
        <dbReference type="Pfam" id="PF01548"/>
    </source>
</evidence>
<evidence type="ECO:0000259" key="3">
    <source>
        <dbReference type="Pfam" id="PF02371"/>
    </source>
</evidence>
<keyword evidence="5" id="KW-1185">Reference proteome</keyword>
<dbReference type="EMBL" id="JABKAV010000144">
    <property type="protein sequence ID" value="NVO86842.1"/>
    <property type="molecule type" value="Genomic_DNA"/>
</dbReference>
<dbReference type="Pfam" id="PF01548">
    <property type="entry name" value="DEDD_Tnp_IS110"/>
    <property type="match status" value="1"/>
</dbReference>
<proteinExistence type="predicted"/>
<organism evidence="4 5">
    <name type="scientific">Hymenobacter terrestris</name>
    <dbReference type="NCBI Taxonomy" id="2748310"/>
    <lineage>
        <taxon>Bacteria</taxon>
        <taxon>Pseudomonadati</taxon>
        <taxon>Bacteroidota</taxon>
        <taxon>Cytophagia</taxon>
        <taxon>Cytophagales</taxon>
        <taxon>Hymenobacteraceae</taxon>
        <taxon>Hymenobacter</taxon>
    </lineage>
</organism>
<dbReference type="NCBIfam" id="NF033542">
    <property type="entry name" value="transpos_IS110"/>
    <property type="match status" value="1"/>
</dbReference>
<feature type="domain" description="Transposase IS116/IS110/IS902 C-terminal" evidence="3">
    <location>
        <begin position="217"/>
        <end position="300"/>
    </location>
</feature>
<keyword evidence="1" id="KW-0175">Coiled coil</keyword>
<accession>A0ABX2Q786</accession>
<evidence type="ECO:0000313" key="4">
    <source>
        <dbReference type="EMBL" id="NVO86842.1"/>
    </source>
</evidence>
<feature type="domain" description="Transposase IS110-like N-terminal" evidence="2">
    <location>
        <begin position="15"/>
        <end position="168"/>
    </location>
</feature>
<evidence type="ECO:0000313" key="5">
    <source>
        <dbReference type="Proteomes" id="UP000626554"/>
    </source>
</evidence>
<dbReference type="Pfam" id="PF02371">
    <property type="entry name" value="Transposase_20"/>
    <property type="match status" value="1"/>
</dbReference>
<sequence>MPPARTVPAPLKYVVGIDIAKDTFVACFGRIDLHQHMSFGKEITFANTLAGFAALLAWASKQQGVDAPCWFVVEATGVYYEELAYFLADQAQALSVLLPNKVKHFAQSTEQKSKTDQLDARLLCRFGLERALPAWQPPTPALRQLRALSRERQSLTQQAARLKTQRHAYEHSYQPDARTLDRLNNRLHLLEQQLHAVDHDLAALLATEPELARKLAHLTSVPGIGLTTALVVVAETNGFVLMENERQLASYAGLDVVQRQSGLSAGATRISRRGNVRLRTALYLPAVSSLRYNPQQIAFYARLRARQPSGKPGVIAVMRKLLLLCYSLWKNDCAYDPHYHPARCPEKEVAPAS</sequence>
<dbReference type="InterPro" id="IPR002525">
    <property type="entry name" value="Transp_IS110-like_N"/>
</dbReference>
<gene>
    <name evidence="4" type="ORF">HW556_18330</name>
</gene>
<dbReference type="Proteomes" id="UP000626554">
    <property type="component" value="Unassembled WGS sequence"/>
</dbReference>
<dbReference type="InterPro" id="IPR003346">
    <property type="entry name" value="Transposase_20"/>
</dbReference>
<protein>
    <submittedName>
        <fullName evidence="4">IS110 family transposase</fullName>
    </submittedName>
</protein>
<comment type="caution">
    <text evidence="4">The sequence shown here is derived from an EMBL/GenBank/DDBJ whole genome shotgun (WGS) entry which is preliminary data.</text>
</comment>
<reference evidence="4 5" key="1">
    <citation type="submission" date="2020-05" db="EMBL/GenBank/DDBJ databases">
        <title>Hymenobacter terrestris sp. nov. and Hymenobacter lapidiphilus sp. nov., isolated from regoliths in Antarctica.</title>
        <authorList>
            <person name="Sedlacek I."/>
            <person name="Pantucek R."/>
            <person name="Zeman M."/>
            <person name="Holochova P."/>
            <person name="Kralova S."/>
            <person name="Stankova E."/>
            <person name="Sedo O."/>
            <person name="Micenkova L."/>
            <person name="Svec P."/>
            <person name="Gupta V."/>
            <person name="Sood U."/>
            <person name="Korpole U.S."/>
            <person name="Lal R."/>
        </authorList>
    </citation>
    <scope>NUCLEOTIDE SEQUENCE [LARGE SCALE GENOMIC DNA]</scope>
    <source>
        <strain evidence="4 5">P5252</strain>
    </source>
</reference>
<evidence type="ECO:0000256" key="1">
    <source>
        <dbReference type="SAM" id="Coils"/>
    </source>
</evidence>
<feature type="coiled-coil region" evidence="1">
    <location>
        <begin position="145"/>
        <end position="200"/>
    </location>
</feature>
<dbReference type="RefSeq" id="WP_176901558.1">
    <property type="nucleotide sequence ID" value="NZ_JABKAV010000144.1"/>
</dbReference>
<dbReference type="PANTHER" id="PTHR33055:SF3">
    <property type="entry name" value="PUTATIVE TRANSPOSASE FOR IS117-RELATED"/>
    <property type="match status" value="1"/>
</dbReference>
<dbReference type="InterPro" id="IPR047650">
    <property type="entry name" value="Transpos_IS110"/>
</dbReference>
<dbReference type="PANTHER" id="PTHR33055">
    <property type="entry name" value="TRANSPOSASE FOR INSERTION SEQUENCE ELEMENT IS1111A"/>
    <property type="match status" value="1"/>
</dbReference>
<name>A0ABX2Q786_9BACT</name>